<evidence type="ECO:0000256" key="8">
    <source>
        <dbReference type="ARBA" id="ARBA00023080"/>
    </source>
</evidence>
<evidence type="ECO:0000256" key="11">
    <source>
        <dbReference type="SAM" id="MobiDB-lite"/>
    </source>
</evidence>
<dbReference type="GO" id="GO:0046081">
    <property type="term" value="P:dUTP catabolic process"/>
    <property type="evidence" value="ECO:0007669"/>
    <property type="project" value="UniProtKB-UniRule"/>
</dbReference>
<evidence type="ECO:0000256" key="6">
    <source>
        <dbReference type="ARBA" id="ARBA00022801"/>
    </source>
</evidence>
<comment type="cofactor">
    <cofactor evidence="1 10">
        <name>Mg(2+)</name>
        <dbReference type="ChEBI" id="CHEBI:18420"/>
    </cofactor>
</comment>
<organism evidence="13 14">
    <name type="scientific">Allomyces macrogynus (strain ATCC 38327)</name>
    <name type="common">Allomyces javanicus var. macrogynus</name>
    <dbReference type="NCBI Taxonomy" id="578462"/>
    <lineage>
        <taxon>Eukaryota</taxon>
        <taxon>Fungi</taxon>
        <taxon>Fungi incertae sedis</taxon>
        <taxon>Blastocladiomycota</taxon>
        <taxon>Blastocladiomycetes</taxon>
        <taxon>Blastocladiales</taxon>
        <taxon>Blastocladiaceae</taxon>
        <taxon>Allomyces</taxon>
    </lineage>
</organism>
<evidence type="ECO:0000313" key="14">
    <source>
        <dbReference type="Proteomes" id="UP000054350"/>
    </source>
</evidence>
<evidence type="ECO:0000256" key="5">
    <source>
        <dbReference type="ARBA" id="ARBA00011233"/>
    </source>
</evidence>
<feature type="compositionally biased region" description="Polar residues" evidence="11">
    <location>
        <begin position="1"/>
        <end position="15"/>
    </location>
</feature>
<dbReference type="NCBIfam" id="NF001862">
    <property type="entry name" value="PRK00601.1"/>
    <property type="match status" value="1"/>
</dbReference>
<feature type="region of interest" description="Disordered" evidence="11">
    <location>
        <begin position="1"/>
        <end position="87"/>
    </location>
</feature>
<feature type="compositionally biased region" description="Low complexity" evidence="11">
    <location>
        <begin position="70"/>
        <end position="85"/>
    </location>
</feature>
<dbReference type="InterPro" id="IPR008181">
    <property type="entry name" value="dUTPase"/>
</dbReference>
<evidence type="ECO:0000256" key="9">
    <source>
        <dbReference type="ARBA" id="ARBA00047686"/>
    </source>
</evidence>
<comment type="catalytic activity">
    <reaction evidence="9 10">
        <text>dUTP + H2O = dUMP + diphosphate + H(+)</text>
        <dbReference type="Rhea" id="RHEA:10248"/>
        <dbReference type="ChEBI" id="CHEBI:15377"/>
        <dbReference type="ChEBI" id="CHEBI:15378"/>
        <dbReference type="ChEBI" id="CHEBI:33019"/>
        <dbReference type="ChEBI" id="CHEBI:61555"/>
        <dbReference type="ChEBI" id="CHEBI:246422"/>
        <dbReference type="EC" id="3.6.1.23"/>
    </reaction>
</comment>
<protein>
    <recommendedName>
        <fullName evidence="10">Deoxyuridine 5'-triphosphate nucleotidohydrolase</fullName>
        <shortName evidence="10">dUTPase</shortName>
        <ecNumber evidence="10">3.6.1.23</ecNumber>
    </recommendedName>
    <alternativeName>
        <fullName evidence="10">dUTP pyrophosphatase</fullName>
    </alternativeName>
</protein>
<comment type="pathway">
    <text evidence="3 10">Pyrimidine metabolism; dUMP biosynthesis; dUMP from dCTP (dUTP route): step 2/2.</text>
</comment>
<comment type="function">
    <text evidence="10">Involved in nucleotide metabolism via production of dUMP, the immediate precursor of thymidine nucleotides, and decreases the intracellular concentration of dUTP so that uracil cannot be incorporated into DNA.</text>
</comment>
<dbReference type="Pfam" id="PF00692">
    <property type="entry name" value="dUTPase"/>
    <property type="match status" value="1"/>
</dbReference>
<evidence type="ECO:0000256" key="3">
    <source>
        <dbReference type="ARBA" id="ARBA00005142"/>
    </source>
</evidence>
<keyword evidence="14" id="KW-1185">Reference proteome</keyword>
<dbReference type="CDD" id="cd07557">
    <property type="entry name" value="trimeric_dUTPase"/>
    <property type="match status" value="1"/>
</dbReference>
<dbReference type="OrthoDB" id="419889at2759"/>
<dbReference type="NCBIfam" id="TIGR00576">
    <property type="entry name" value="dut"/>
    <property type="match status" value="1"/>
</dbReference>
<dbReference type="PANTHER" id="PTHR11241:SF0">
    <property type="entry name" value="DEOXYURIDINE 5'-TRIPHOSPHATE NUCLEOTIDOHYDROLASE"/>
    <property type="match status" value="1"/>
</dbReference>
<keyword evidence="6 10" id="KW-0378">Hydrolase</keyword>
<dbReference type="SUPFAM" id="SSF51283">
    <property type="entry name" value="dUTPase-like"/>
    <property type="match status" value="1"/>
</dbReference>
<reference evidence="14" key="2">
    <citation type="submission" date="2009-11" db="EMBL/GenBank/DDBJ databases">
        <title>The Genome Sequence of Allomyces macrogynus strain ATCC 38327.</title>
        <authorList>
            <consortium name="The Broad Institute Genome Sequencing Platform"/>
            <person name="Russ C."/>
            <person name="Cuomo C."/>
            <person name="Shea T."/>
            <person name="Young S.K."/>
            <person name="Zeng Q."/>
            <person name="Koehrsen M."/>
            <person name="Haas B."/>
            <person name="Borodovsky M."/>
            <person name="Guigo R."/>
            <person name="Alvarado L."/>
            <person name="Berlin A."/>
            <person name="Borenstein D."/>
            <person name="Chen Z."/>
            <person name="Engels R."/>
            <person name="Freedman E."/>
            <person name="Gellesch M."/>
            <person name="Goldberg J."/>
            <person name="Griggs A."/>
            <person name="Gujja S."/>
            <person name="Heiman D."/>
            <person name="Hepburn T."/>
            <person name="Howarth C."/>
            <person name="Jen D."/>
            <person name="Larson L."/>
            <person name="Lewis B."/>
            <person name="Mehta T."/>
            <person name="Park D."/>
            <person name="Pearson M."/>
            <person name="Roberts A."/>
            <person name="Saif S."/>
            <person name="Shenoy N."/>
            <person name="Sisk P."/>
            <person name="Stolte C."/>
            <person name="Sykes S."/>
            <person name="Walk T."/>
            <person name="White J."/>
            <person name="Yandava C."/>
            <person name="Burger G."/>
            <person name="Gray M.W."/>
            <person name="Holland P.W.H."/>
            <person name="King N."/>
            <person name="Lang F.B.F."/>
            <person name="Roger A.J."/>
            <person name="Ruiz-Trillo I."/>
            <person name="Lander E."/>
            <person name="Nusbaum C."/>
        </authorList>
    </citation>
    <scope>NUCLEOTIDE SEQUENCE [LARGE SCALE GENOMIC DNA]</scope>
    <source>
        <strain evidence="14">ATCC 38327</strain>
    </source>
</reference>
<evidence type="ECO:0000256" key="2">
    <source>
        <dbReference type="ARBA" id="ARBA00003495"/>
    </source>
</evidence>
<evidence type="ECO:0000256" key="10">
    <source>
        <dbReference type="RuleBase" id="RU367024"/>
    </source>
</evidence>
<name>A0A0L0TBN2_ALLM3</name>
<accession>A0A0L0TBN2</accession>
<dbReference type="VEuPathDB" id="FungiDB:AMAG_16659"/>
<evidence type="ECO:0000256" key="1">
    <source>
        <dbReference type="ARBA" id="ARBA00001946"/>
    </source>
</evidence>
<dbReference type="GO" id="GO:0006226">
    <property type="term" value="P:dUMP biosynthetic process"/>
    <property type="evidence" value="ECO:0007669"/>
    <property type="project" value="UniProtKB-UniRule"/>
</dbReference>
<evidence type="ECO:0000256" key="4">
    <source>
        <dbReference type="ARBA" id="ARBA00006581"/>
    </source>
</evidence>
<feature type="domain" description="dUTPase-like" evidence="12">
    <location>
        <begin position="103"/>
        <end position="229"/>
    </location>
</feature>
<dbReference type="AlphaFoldDB" id="A0A0L0TBN2"/>
<dbReference type="GO" id="GO:0004170">
    <property type="term" value="F:dUTP diphosphatase activity"/>
    <property type="evidence" value="ECO:0007669"/>
    <property type="project" value="UniProtKB-UniRule"/>
</dbReference>
<dbReference type="GO" id="GO:0000287">
    <property type="term" value="F:magnesium ion binding"/>
    <property type="evidence" value="ECO:0007669"/>
    <property type="project" value="UniProtKB-UniRule"/>
</dbReference>
<comment type="subunit">
    <text evidence="5 10">Homotrimer.</text>
</comment>
<dbReference type="InterPro" id="IPR036157">
    <property type="entry name" value="dUTPase-like_sf"/>
</dbReference>
<comment type="similarity">
    <text evidence="4 10">Belongs to the dUTPase family.</text>
</comment>
<dbReference type="InterPro" id="IPR033704">
    <property type="entry name" value="dUTPase_trimeric"/>
</dbReference>
<feature type="compositionally biased region" description="Basic and acidic residues" evidence="11">
    <location>
        <begin position="57"/>
        <end position="68"/>
    </location>
</feature>
<reference evidence="13 14" key="1">
    <citation type="submission" date="2009-11" db="EMBL/GenBank/DDBJ databases">
        <title>Annotation of Allomyces macrogynus ATCC 38327.</title>
        <authorList>
            <consortium name="The Broad Institute Genome Sequencing Platform"/>
            <person name="Russ C."/>
            <person name="Cuomo C."/>
            <person name="Burger G."/>
            <person name="Gray M.W."/>
            <person name="Holland P.W.H."/>
            <person name="King N."/>
            <person name="Lang F.B.F."/>
            <person name="Roger A.J."/>
            <person name="Ruiz-Trillo I."/>
            <person name="Young S.K."/>
            <person name="Zeng Q."/>
            <person name="Gargeya S."/>
            <person name="Fitzgerald M."/>
            <person name="Haas B."/>
            <person name="Abouelleil A."/>
            <person name="Alvarado L."/>
            <person name="Arachchi H.M."/>
            <person name="Berlin A."/>
            <person name="Chapman S.B."/>
            <person name="Gearin G."/>
            <person name="Goldberg J."/>
            <person name="Griggs A."/>
            <person name="Gujja S."/>
            <person name="Hansen M."/>
            <person name="Heiman D."/>
            <person name="Howarth C."/>
            <person name="Larimer J."/>
            <person name="Lui A."/>
            <person name="MacDonald P.J.P."/>
            <person name="McCowen C."/>
            <person name="Montmayeur A."/>
            <person name="Murphy C."/>
            <person name="Neiman D."/>
            <person name="Pearson M."/>
            <person name="Priest M."/>
            <person name="Roberts A."/>
            <person name="Saif S."/>
            <person name="Shea T."/>
            <person name="Sisk P."/>
            <person name="Stolte C."/>
            <person name="Sykes S."/>
            <person name="Wortman J."/>
            <person name="Nusbaum C."/>
            <person name="Birren B."/>
        </authorList>
    </citation>
    <scope>NUCLEOTIDE SEQUENCE [LARGE SCALE GENOMIC DNA]</scope>
    <source>
        <strain evidence="13 14">ATCC 38327</strain>
    </source>
</reference>
<evidence type="ECO:0000259" key="12">
    <source>
        <dbReference type="Pfam" id="PF00692"/>
    </source>
</evidence>
<gene>
    <name evidence="13" type="ORF">AMAG_16659</name>
</gene>
<dbReference type="EMBL" id="GG745377">
    <property type="protein sequence ID" value="KNE72172.1"/>
    <property type="molecule type" value="Genomic_DNA"/>
</dbReference>
<keyword evidence="8 10" id="KW-0546">Nucleotide metabolism</keyword>
<evidence type="ECO:0000256" key="7">
    <source>
        <dbReference type="ARBA" id="ARBA00022842"/>
    </source>
</evidence>
<comment type="function">
    <text evidence="2">This enzyme is involved in nucleotide metabolism: it produces dUMP, the immediate precursor of thymidine nucleotides and it decreases the intracellular concentration of dUTP so that uracil cannot be incorporated into DNA.</text>
</comment>
<keyword evidence="10" id="KW-0479">Metal-binding</keyword>
<proteinExistence type="inferred from homology"/>
<dbReference type="Proteomes" id="UP000054350">
    <property type="component" value="Unassembled WGS sequence"/>
</dbReference>
<evidence type="ECO:0000313" key="13">
    <source>
        <dbReference type="EMBL" id="KNE72172.1"/>
    </source>
</evidence>
<dbReference type="EC" id="3.6.1.23" evidence="10"/>
<dbReference type="eggNOG" id="KOG3370">
    <property type="taxonomic scope" value="Eukaryota"/>
</dbReference>
<dbReference type="Gene3D" id="2.70.40.10">
    <property type="match status" value="1"/>
</dbReference>
<dbReference type="InterPro" id="IPR029054">
    <property type="entry name" value="dUTPase-like"/>
</dbReference>
<dbReference type="PANTHER" id="PTHR11241">
    <property type="entry name" value="DEOXYURIDINE 5'-TRIPHOSPHATE NUCLEOTIDOHYDROLASE"/>
    <property type="match status" value="1"/>
</dbReference>
<dbReference type="STRING" id="578462.A0A0L0TBN2"/>
<sequence length="234" mass="24444">MPQSPSTTNASTSPRKSPRRSGDVSTISDHAVTGAHSSPSRPFGKRAAPDSPSKSPTKGDLKRPRLDEPSSSSSARVSHASSQSVPDHLHEPLKIKKLVPHAVVPKLGSRGAAGYDLSAAAECVIPARGMALISTGLAMALPPGVYGRVAPRSGLAVKHRLDTGAGVVDSDYRGEVKVVLFNFSDQDYHVKVGDRVAQLILERILIADVAEVEELDATDRGAGGFGSTGVEKAL</sequence>
<dbReference type="FunFam" id="2.70.40.10:FF:000004">
    <property type="entry name" value="Deoxyuridine triphosphatase"/>
    <property type="match status" value="1"/>
</dbReference>
<keyword evidence="7 10" id="KW-0460">Magnesium</keyword>
<dbReference type="UniPathway" id="UPA00610">
    <property type="reaction ID" value="UER00666"/>
</dbReference>